<dbReference type="InterPro" id="IPR051181">
    <property type="entry name" value="CAF1_poly(A)_ribonucleases"/>
</dbReference>
<proteinExistence type="inferred from homology"/>
<dbReference type="GO" id="GO:0003723">
    <property type="term" value="F:RNA binding"/>
    <property type="evidence" value="ECO:0007669"/>
    <property type="project" value="TreeGrafter"/>
</dbReference>
<dbReference type="PANTHER" id="PTHR15092">
    <property type="entry name" value="POLY A -SPECIFIC RIBONUCLEASE/TARGET OF EGR1, MEMBER 1"/>
    <property type="match status" value="1"/>
</dbReference>
<dbReference type="Pfam" id="PF04857">
    <property type="entry name" value="CAF1"/>
    <property type="match status" value="1"/>
</dbReference>
<keyword evidence="4" id="KW-1185">Reference proteome</keyword>
<dbReference type="InterPro" id="IPR036397">
    <property type="entry name" value="RNaseH_sf"/>
</dbReference>
<gene>
    <name evidence="3" type="ORF">RHGRI_036062</name>
</gene>
<organism evidence="3 4">
    <name type="scientific">Rhododendron griersonianum</name>
    <dbReference type="NCBI Taxonomy" id="479676"/>
    <lineage>
        <taxon>Eukaryota</taxon>
        <taxon>Viridiplantae</taxon>
        <taxon>Streptophyta</taxon>
        <taxon>Embryophyta</taxon>
        <taxon>Tracheophyta</taxon>
        <taxon>Spermatophyta</taxon>
        <taxon>Magnoliopsida</taxon>
        <taxon>eudicotyledons</taxon>
        <taxon>Gunneridae</taxon>
        <taxon>Pentapetalae</taxon>
        <taxon>asterids</taxon>
        <taxon>Ericales</taxon>
        <taxon>Ericaceae</taxon>
        <taxon>Ericoideae</taxon>
        <taxon>Rhodoreae</taxon>
        <taxon>Rhododendron</taxon>
    </lineage>
</organism>
<dbReference type="Proteomes" id="UP000823749">
    <property type="component" value="Chromosome 13"/>
</dbReference>
<dbReference type="SUPFAM" id="SSF53098">
    <property type="entry name" value="Ribonuclease H-like"/>
    <property type="match status" value="1"/>
</dbReference>
<comment type="cofactor">
    <cofactor evidence="1">
        <name>a divalent metal cation</name>
        <dbReference type="ChEBI" id="CHEBI:60240"/>
    </cofactor>
</comment>
<evidence type="ECO:0000256" key="2">
    <source>
        <dbReference type="ARBA" id="ARBA00008372"/>
    </source>
</evidence>
<dbReference type="EMBL" id="JACTNZ010000013">
    <property type="protein sequence ID" value="KAG5514885.1"/>
    <property type="molecule type" value="Genomic_DNA"/>
</dbReference>
<dbReference type="GO" id="GO:0000175">
    <property type="term" value="F:3'-5'-RNA exonuclease activity"/>
    <property type="evidence" value="ECO:0007669"/>
    <property type="project" value="TreeGrafter"/>
</dbReference>
<evidence type="ECO:0000313" key="3">
    <source>
        <dbReference type="EMBL" id="KAG5514885.1"/>
    </source>
</evidence>
<name>A0AAV6HME0_9ERIC</name>
<comment type="similarity">
    <text evidence="2">Belongs to the CAF1 family.</text>
</comment>
<accession>A0AAV6HME0</accession>
<reference evidence="3 4" key="1">
    <citation type="submission" date="2020-08" db="EMBL/GenBank/DDBJ databases">
        <title>Plant Genome Project.</title>
        <authorList>
            <person name="Zhang R.-G."/>
        </authorList>
    </citation>
    <scope>NUCLEOTIDE SEQUENCE [LARGE SCALE GENOMIC DNA]</scope>
    <source>
        <strain evidence="3">WSP0</strain>
        <tissue evidence="3">Leaf</tissue>
    </source>
</reference>
<comment type="caution">
    <text evidence="3">The sequence shown here is derived from an EMBL/GenBank/DDBJ whole genome shotgun (WGS) entry which is preliminary data.</text>
</comment>
<dbReference type="PANTHER" id="PTHR15092:SF42">
    <property type="entry name" value="POLY(A)-SPECIFIC RIBONUCLEASE PARN-LIKE"/>
    <property type="match status" value="1"/>
</dbReference>
<dbReference type="Gene3D" id="3.30.420.10">
    <property type="entry name" value="Ribonuclease H-like superfamily/Ribonuclease H"/>
    <property type="match status" value="1"/>
</dbReference>
<evidence type="ECO:0000256" key="1">
    <source>
        <dbReference type="ARBA" id="ARBA00001968"/>
    </source>
</evidence>
<dbReference type="InterPro" id="IPR006941">
    <property type="entry name" value="RNase_CAF1"/>
</dbReference>
<protein>
    <submittedName>
        <fullName evidence="3">Uncharacterized protein</fullName>
    </submittedName>
</protein>
<dbReference type="AlphaFoldDB" id="A0AAV6HME0"/>
<sequence length="539" mass="61072">MILRPRTFQRRFLCTQISNHHSNQRRRWPIKQVTKTNFSEALAEFKTHIHDSDFVAVSLQKTGSYSSPWHRVLPVDTPDTAYFKAKYAAERYNFHLFPRDEFKIGMPSYSFSCQSSYLTSMAREGFDFNACIYDGTDALIKSLRKLILGSEQHGSRPCLSIDVCSERQVQLVVEMLRDFSDDLVPLLSPAKGGGTQAVRVVLTGSKEDRETFERELQNLEEEQNKRVHGFREVIDLISASQKPVVAHNSLNDFSFIYSNFLSSLPSSMDEFRSSLHLVFPHILDVSYLMKEIGPLRKVTNLPAAISFLKGRFFAPIDMEISHQADGNEGKIHGHNVLRISELFAKLCSILKIAPETLKDDDSHLPSVLQGYANTFTPHSTNSQDPVDEDVSIWTDNPRKVECKDVVFLWGFRGGMSVKMLNKLLRDSHEVFSEEFDVRLLDRSCAVVVFWKSGSSETFLEAIDSGGKCCESLREMISAGLRAADYQIYRRACRLGLWESDLADSLDKAVAECDSNSEADSTGPLEICWNNDLMINLDDL</sequence>
<evidence type="ECO:0000313" key="4">
    <source>
        <dbReference type="Proteomes" id="UP000823749"/>
    </source>
</evidence>
<dbReference type="InterPro" id="IPR012337">
    <property type="entry name" value="RNaseH-like_sf"/>
</dbReference>